<gene>
    <name evidence="13" type="ORF">FKG94_06570</name>
</gene>
<reference evidence="13 14" key="1">
    <citation type="submission" date="2019-06" db="EMBL/GenBank/DDBJ databases">
        <title>Whole genome sequence for Cellvibrionaceae sp. R142.</title>
        <authorList>
            <person name="Wang G."/>
        </authorList>
    </citation>
    <scope>NUCLEOTIDE SEQUENCE [LARGE SCALE GENOMIC DNA]</scope>
    <source>
        <strain evidence="13 14">R142</strain>
    </source>
</reference>
<feature type="domain" description="HAMP" evidence="12">
    <location>
        <begin position="158"/>
        <end position="211"/>
    </location>
</feature>
<accession>A0A545TYW1</accession>
<keyword evidence="4" id="KW-0597">Phosphoprotein</keyword>
<dbReference type="SUPFAM" id="SSF47384">
    <property type="entry name" value="Homodimeric domain of signal transducing histidine kinase"/>
    <property type="match status" value="1"/>
</dbReference>
<name>A0A545TYW1_9GAMM</name>
<comment type="catalytic activity">
    <reaction evidence="1">
        <text>ATP + protein L-histidine = ADP + protein N-phospho-L-histidine.</text>
        <dbReference type="EC" id="2.7.13.3"/>
    </reaction>
</comment>
<evidence type="ECO:0000256" key="9">
    <source>
        <dbReference type="ARBA" id="ARBA00023012"/>
    </source>
</evidence>
<evidence type="ECO:0000256" key="7">
    <source>
        <dbReference type="ARBA" id="ARBA00022777"/>
    </source>
</evidence>
<dbReference type="OrthoDB" id="9121563at2"/>
<comment type="caution">
    <text evidence="13">The sequence shown here is derived from an EMBL/GenBank/DDBJ whole genome shotgun (WGS) entry which is preliminary data.</text>
</comment>
<dbReference type="InterPro" id="IPR050428">
    <property type="entry name" value="TCS_sensor_his_kinase"/>
</dbReference>
<comment type="subcellular location">
    <subcellularLocation>
        <location evidence="2">Membrane</location>
    </subcellularLocation>
</comment>
<evidence type="ECO:0000259" key="12">
    <source>
        <dbReference type="PROSITE" id="PS50885"/>
    </source>
</evidence>
<feature type="transmembrane region" description="Helical" evidence="10">
    <location>
        <begin position="134"/>
        <end position="154"/>
    </location>
</feature>
<dbReference type="GO" id="GO:0000155">
    <property type="term" value="F:phosphorelay sensor kinase activity"/>
    <property type="evidence" value="ECO:0007669"/>
    <property type="project" value="InterPro"/>
</dbReference>
<sequence>MTATHRLRNRIVLMFCLFAAFISGIFSLFSFMFIYNIEDLSLIKTLEGEAAYIAGHLHRHQTLPSPRYPYIAIYKSPDRFPADLGRAYAANPQRREFFGDNGRHYHLHIAKDAEVYLVAEVSGQLVVRPIRGQLIAILAAVALSMFAIALLIGYRMAGKATAPLSELVALIKSSAPQELPRDFARQFPDNEVGALARSLEGAMLQIDEYIRREQHFTRDTSHELRTPIAVIKGAAELLSTRQHPPETQALVQRIAAAAQQMAAIVEVLLALATGAQHQSALDEIRLLPLIERAVVDHAHLIGEKNVTVQVEVPADASVHGSQSVIAILLNNLISNAFQYTARGRVTITFDQNQLHIADTGAGIDVRLIPDMFSTLVKGEGSRGFGIGLSVVKRLCERHGIALHVDSDPSGTQVTLNFAAPSCSKNP</sequence>
<dbReference type="GO" id="GO:0005886">
    <property type="term" value="C:plasma membrane"/>
    <property type="evidence" value="ECO:0007669"/>
    <property type="project" value="TreeGrafter"/>
</dbReference>
<dbReference type="InterPro" id="IPR005467">
    <property type="entry name" value="His_kinase_dom"/>
</dbReference>
<dbReference type="RefSeq" id="WP_142903421.1">
    <property type="nucleotide sequence ID" value="NZ_ML660090.1"/>
</dbReference>
<dbReference type="Pfam" id="PF00512">
    <property type="entry name" value="HisKA"/>
    <property type="match status" value="1"/>
</dbReference>
<dbReference type="Gene3D" id="3.30.565.10">
    <property type="entry name" value="Histidine kinase-like ATPase, C-terminal domain"/>
    <property type="match status" value="1"/>
</dbReference>
<keyword evidence="6 10" id="KW-0812">Transmembrane</keyword>
<evidence type="ECO:0000256" key="6">
    <source>
        <dbReference type="ARBA" id="ARBA00022692"/>
    </source>
</evidence>
<evidence type="ECO:0000259" key="11">
    <source>
        <dbReference type="PROSITE" id="PS50109"/>
    </source>
</evidence>
<dbReference type="EC" id="2.7.13.3" evidence="3"/>
<proteinExistence type="predicted"/>
<dbReference type="EMBL" id="VHSG01000007">
    <property type="protein sequence ID" value="TQV82405.1"/>
    <property type="molecule type" value="Genomic_DNA"/>
</dbReference>
<evidence type="ECO:0000256" key="4">
    <source>
        <dbReference type="ARBA" id="ARBA00022553"/>
    </source>
</evidence>
<dbReference type="InterPro" id="IPR036097">
    <property type="entry name" value="HisK_dim/P_sf"/>
</dbReference>
<dbReference type="InterPro" id="IPR003594">
    <property type="entry name" value="HATPase_dom"/>
</dbReference>
<dbReference type="PANTHER" id="PTHR45436:SF16">
    <property type="entry name" value="HISTIDINE KINASE"/>
    <property type="match status" value="1"/>
</dbReference>
<dbReference type="Gene3D" id="6.10.340.10">
    <property type="match status" value="1"/>
</dbReference>
<dbReference type="SMART" id="SM00388">
    <property type="entry name" value="HisKA"/>
    <property type="match status" value="1"/>
</dbReference>
<evidence type="ECO:0000256" key="2">
    <source>
        <dbReference type="ARBA" id="ARBA00004370"/>
    </source>
</evidence>
<feature type="transmembrane region" description="Helical" evidence="10">
    <location>
        <begin position="12"/>
        <end position="35"/>
    </location>
</feature>
<keyword evidence="10" id="KW-0472">Membrane</keyword>
<dbReference type="InterPro" id="IPR003661">
    <property type="entry name" value="HisK_dim/P_dom"/>
</dbReference>
<evidence type="ECO:0000256" key="10">
    <source>
        <dbReference type="SAM" id="Phobius"/>
    </source>
</evidence>
<keyword evidence="7 13" id="KW-0418">Kinase</keyword>
<evidence type="ECO:0000256" key="5">
    <source>
        <dbReference type="ARBA" id="ARBA00022679"/>
    </source>
</evidence>
<dbReference type="InterPro" id="IPR003660">
    <property type="entry name" value="HAMP_dom"/>
</dbReference>
<dbReference type="SMART" id="SM00387">
    <property type="entry name" value="HATPase_c"/>
    <property type="match status" value="1"/>
</dbReference>
<dbReference type="Proteomes" id="UP000319732">
    <property type="component" value="Unassembled WGS sequence"/>
</dbReference>
<organism evidence="13 14">
    <name type="scientific">Exilibacterium tricleocarpae</name>
    <dbReference type="NCBI Taxonomy" id="2591008"/>
    <lineage>
        <taxon>Bacteria</taxon>
        <taxon>Pseudomonadati</taxon>
        <taxon>Pseudomonadota</taxon>
        <taxon>Gammaproteobacteria</taxon>
        <taxon>Cellvibrionales</taxon>
        <taxon>Cellvibrionaceae</taxon>
        <taxon>Exilibacterium</taxon>
    </lineage>
</organism>
<keyword evidence="14" id="KW-1185">Reference proteome</keyword>
<dbReference type="PROSITE" id="PS50109">
    <property type="entry name" value="HIS_KIN"/>
    <property type="match status" value="1"/>
</dbReference>
<evidence type="ECO:0000256" key="3">
    <source>
        <dbReference type="ARBA" id="ARBA00012438"/>
    </source>
</evidence>
<dbReference type="CDD" id="cd00082">
    <property type="entry name" value="HisKA"/>
    <property type="match status" value="1"/>
</dbReference>
<dbReference type="SUPFAM" id="SSF55874">
    <property type="entry name" value="ATPase domain of HSP90 chaperone/DNA topoisomerase II/histidine kinase"/>
    <property type="match status" value="1"/>
</dbReference>
<evidence type="ECO:0000313" key="14">
    <source>
        <dbReference type="Proteomes" id="UP000319732"/>
    </source>
</evidence>
<keyword evidence="5" id="KW-0808">Transferase</keyword>
<dbReference type="InterPro" id="IPR036890">
    <property type="entry name" value="HATPase_C_sf"/>
</dbReference>
<evidence type="ECO:0000256" key="8">
    <source>
        <dbReference type="ARBA" id="ARBA00022989"/>
    </source>
</evidence>
<feature type="domain" description="Histidine kinase" evidence="11">
    <location>
        <begin position="219"/>
        <end position="421"/>
    </location>
</feature>
<dbReference type="PANTHER" id="PTHR45436">
    <property type="entry name" value="SENSOR HISTIDINE KINASE YKOH"/>
    <property type="match status" value="1"/>
</dbReference>
<evidence type="ECO:0000256" key="1">
    <source>
        <dbReference type="ARBA" id="ARBA00000085"/>
    </source>
</evidence>
<dbReference type="PROSITE" id="PS50885">
    <property type="entry name" value="HAMP"/>
    <property type="match status" value="1"/>
</dbReference>
<keyword evidence="9" id="KW-0902">Two-component regulatory system</keyword>
<dbReference type="AlphaFoldDB" id="A0A545TYW1"/>
<dbReference type="Gene3D" id="1.10.287.130">
    <property type="match status" value="1"/>
</dbReference>
<evidence type="ECO:0000313" key="13">
    <source>
        <dbReference type="EMBL" id="TQV82405.1"/>
    </source>
</evidence>
<keyword evidence="8 10" id="KW-1133">Transmembrane helix</keyword>
<protein>
    <recommendedName>
        <fullName evidence="3">histidine kinase</fullName>
        <ecNumber evidence="3">2.7.13.3</ecNumber>
    </recommendedName>
</protein>
<dbReference type="Pfam" id="PF02518">
    <property type="entry name" value="HATPase_c"/>
    <property type="match status" value="1"/>
</dbReference>